<gene>
    <name evidence="8" type="ORF">BO94DRAFT_13350</name>
</gene>
<dbReference type="SUPFAM" id="SSF57701">
    <property type="entry name" value="Zn2/Cys6 DNA-binding domain"/>
    <property type="match status" value="1"/>
</dbReference>
<dbReference type="AlphaFoldDB" id="A0A317XD88"/>
<dbReference type="PANTHER" id="PTHR47338">
    <property type="entry name" value="ZN(II)2CYS6 TRANSCRIPTION FACTOR (EUROFUNG)-RELATED"/>
    <property type="match status" value="1"/>
</dbReference>
<dbReference type="PANTHER" id="PTHR47338:SF20">
    <property type="entry name" value="ZN(II)2CYS6 TRANSCRIPTION FACTOR (EUROFUNG)"/>
    <property type="match status" value="1"/>
</dbReference>
<dbReference type="InterPro" id="IPR050815">
    <property type="entry name" value="TF_fung"/>
</dbReference>
<dbReference type="Pfam" id="PF04082">
    <property type="entry name" value="Fungal_trans"/>
    <property type="match status" value="1"/>
</dbReference>
<dbReference type="GO" id="GO:0006351">
    <property type="term" value="P:DNA-templated transcription"/>
    <property type="evidence" value="ECO:0007669"/>
    <property type="project" value="InterPro"/>
</dbReference>
<evidence type="ECO:0000256" key="2">
    <source>
        <dbReference type="ARBA" id="ARBA00022723"/>
    </source>
</evidence>
<dbReference type="Proteomes" id="UP000246702">
    <property type="component" value="Unassembled WGS sequence"/>
</dbReference>
<evidence type="ECO:0000256" key="6">
    <source>
        <dbReference type="ARBA" id="ARBA00023242"/>
    </source>
</evidence>
<dbReference type="OrthoDB" id="270167at2759"/>
<keyword evidence="2" id="KW-0479">Metal-binding</keyword>
<dbReference type="GO" id="GO:0003677">
    <property type="term" value="F:DNA binding"/>
    <property type="evidence" value="ECO:0007669"/>
    <property type="project" value="UniProtKB-KW"/>
</dbReference>
<dbReference type="InterPro" id="IPR007219">
    <property type="entry name" value="XnlR_reg_dom"/>
</dbReference>
<dbReference type="CDD" id="cd12148">
    <property type="entry name" value="fungal_TF_MHR"/>
    <property type="match status" value="1"/>
</dbReference>
<evidence type="ECO:0000313" key="8">
    <source>
        <dbReference type="EMBL" id="PWY96493.1"/>
    </source>
</evidence>
<dbReference type="InterPro" id="IPR001138">
    <property type="entry name" value="Zn2Cys6_DnaBD"/>
</dbReference>
<dbReference type="PROSITE" id="PS00463">
    <property type="entry name" value="ZN2_CY6_FUNGAL_1"/>
    <property type="match status" value="1"/>
</dbReference>
<comment type="subcellular location">
    <subcellularLocation>
        <location evidence="1">Nucleus</location>
    </subcellularLocation>
</comment>
<dbReference type="Pfam" id="PF00172">
    <property type="entry name" value="Zn_clus"/>
    <property type="match status" value="1"/>
</dbReference>
<dbReference type="GO" id="GO:0000981">
    <property type="term" value="F:DNA-binding transcription factor activity, RNA polymerase II-specific"/>
    <property type="evidence" value="ECO:0007669"/>
    <property type="project" value="InterPro"/>
</dbReference>
<reference evidence="8 9" key="1">
    <citation type="submission" date="2016-12" db="EMBL/GenBank/DDBJ databases">
        <title>The genomes of Aspergillus section Nigri reveals drivers in fungal speciation.</title>
        <authorList>
            <consortium name="DOE Joint Genome Institute"/>
            <person name="Vesth T.C."/>
            <person name="Nybo J."/>
            <person name="Theobald S."/>
            <person name="Brandl J."/>
            <person name="Frisvad J.C."/>
            <person name="Nielsen K.F."/>
            <person name="Lyhne E.K."/>
            <person name="Kogle M.E."/>
            <person name="Kuo A."/>
            <person name="Riley R."/>
            <person name="Clum A."/>
            <person name="Nolan M."/>
            <person name="Lipzen A."/>
            <person name="Salamov A."/>
            <person name="Henrissat B."/>
            <person name="Wiebenga A."/>
            <person name="De Vries R.P."/>
            <person name="Grigoriev I.V."/>
            <person name="Mortensen U.H."/>
            <person name="Andersen M.R."/>
            <person name="Baker S.E."/>
        </authorList>
    </citation>
    <scope>NUCLEOTIDE SEQUENCE [LARGE SCALE GENOMIC DNA]</scope>
    <source>
        <strain evidence="8 9">CBS 115572</strain>
    </source>
</reference>
<dbReference type="RefSeq" id="XP_025473254.1">
    <property type="nucleotide sequence ID" value="XM_025605665.1"/>
</dbReference>
<dbReference type="Gene3D" id="4.10.240.10">
    <property type="entry name" value="Zn(2)-C6 fungal-type DNA-binding domain"/>
    <property type="match status" value="1"/>
</dbReference>
<keyword evidence="6" id="KW-0539">Nucleus</keyword>
<dbReference type="CDD" id="cd00067">
    <property type="entry name" value="GAL4"/>
    <property type="match status" value="1"/>
</dbReference>
<sequence length="467" mass="53101">MMMTPPGYSSRVCLTCRAGKRKCDKALPTCARCARLEVKCNYEVLADNLPSNPSPPPLPAIVHPKAWTSWLGNAYASFHNDPSPYLEHVETYFDTVDRWLPILHKEAFMEGFRERPFTPDFLLLMSMCLIVQRPDKQSPEGSMFNDQYHAVKHYFCHEIADNVNTPSIRLIQAGILLATYEYGHGMINAAYNTIYSCVSTSITLGLHRQEPPRDIEMDPAWRQQTEGLRTWWAVVISERIFCLSSPTSGRMPITRVPNESTYLSDLNLCEGDSGEQDATIKETPPQANFYRQFQASILIRHVLELINDPPQAPEEIHSPVRVLDLQLRRAIEINLGAETSRLNSVIEALAMNRSSLVILHQWHRESSRISPSFETTNQSQMVIESMTTIMVDTVHDFLPRIYAGWPKSHHPQGTQSVYLAALELLSKQESPRSRANLISLKEMLRLQSRRWGVAASHLEDLSKFLSP</sequence>
<evidence type="ECO:0000256" key="4">
    <source>
        <dbReference type="ARBA" id="ARBA00023125"/>
    </source>
</evidence>
<keyword evidence="9" id="KW-1185">Reference proteome</keyword>
<name>A0A317XD88_9EURO</name>
<evidence type="ECO:0000259" key="7">
    <source>
        <dbReference type="PROSITE" id="PS50048"/>
    </source>
</evidence>
<evidence type="ECO:0000256" key="5">
    <source>
        <dbReference type="ARBA" id="ARBA00023163"/>
    </source>
</evidence>
<evidence type="ECO:0000313" key="9">
    <source>
        <dbReference type="Proteomes" id="UP000246702"/>
    </source>
</evidence>
<organism evidence="8 9">
    <name type="scientific">Aspergillus sclerotioniger CBS 115572</name>
    <dbReference type="NCBI Taxonomy" id="1450535"/>
    <lineage>
        <taxon>Eukaryota</taxon>
        <taxon>Fungi</taxon>
        <taxon>Dikarya</taxon>
        <taxon>Ascomycota</taxon>
        <taxon>Pezizomycotina</taxon>
        <taxon>Eurotiomycetes</taxon>
        <taxon>Eurotiomycetidae</taxon>
        <taxon>Eurotiales</taxon>
        <taxon>Aspergillaceae</taxon>
        <taxon>Aspergillus</taxon>
        <taxon>Aspergillus subgen. Circumdati</taxon>
    </lineage>
</organism>
<proteinExistence type="predicted"/>
<feature type="domain" description="Zn(2)-C6 fungal-type" evidence="7">
    <location>
        <begin position="12"/>
        <end position="42"/>
    </location>
</feature>
<dbReference type="PROSITE" id="PS50048">
    <property type="entry name" value="ZN2_CY6_FUNGAL_2"/>
    <property type="match status" value="1"/>
</dbReference>
<keyword evidence="5" id="KW-0804">Transcription</keyword>
<dbReference type="GO" id="GO:0009893">
    <property type="term" value="P:positive regulation of metabolic process"/>
    <property type="evidence" value="ECO:0007669"/>
    <property type="project" value="UniProtKB-ARBA"/>
</dbReference>
<protein>
    <recommendedName>
        <fullName evidence="7">Zn(2)-C6 fungal-type domain-containing protein</fullName>
    </recommendedName>
</protein>
<dbReference type="InterPro" id="IPR036864">
    <property type="entry name" value="Zn2-C6_fun-type_DNA-bd_sf"/>
</dbReference>
<dbReference type="GO" id="GO:0005634">
    <property type="term" value="C:nucleus"/>
    <property type="evidence" value="ECO:0007669"/>
    <property type="project" value="UniProtKB-SubCell"/>
</dbReference>
<keyword evidence="4" id="KW-0238">DNA-binding</keyword>
<dbReference type="GeneID" id="37107808"/>
<dbReference type="EMBL" id="MSFK01000001">
    <property type="protein sequence ID" value="PWY96493.1"/>
    <property type="molecule type" value="Genomic_DNA"/>
</dbReference>
<accession>A0A317XD88</accession>
<evidence type="ECO:0000256" key="3">
    <source>
        <dbReference type="ARBA" id="ARBA00023015"/>
    </source>
</evidence>
<keyword evidence="3" id="KW-0805">Transcription regulation</keyword>
<dbReference type="STRING" id="1450535.A0A317XD88"/>
<dbReference type="SMART" id="SM00066">
    <property type="entry name" value="GAL4"/>
    <property type="match status" value="1"/>
</dbReference>
<evidence type="ECO:0000256" key="1">
    <source>
        <dbReference type="ARBA" id="ARBA00004123"/>
    </source>
</evidence>
<comment type="caution">
    <text evidence="8">The sequence shown here is derived from an EMBL/GenBank/DDBJ whole genome shotgun (WGS) entry which is preliminary data.</text>
</comment>
<dbReference type="GO" id="GO:0008270">
    <property type="term" value="F:zinc ion binding"/>
    <property type="evidence" value="ECO:0007669"/>
    <property type="project" value="InterPro"/>
</dbReference>